<dbReference type="OrthoDB" id="10160350at2759"/>
<dbReference type="Gene3D" id="1.10.533.10">
    <property type="entry name" value="Death Domain, Fas"/>
    <property type="match status" value="2"/>
</dbReference>
<dbReference type="PROSITE" id="PS50017">
    <property type="entry name" value="DEATH_DOMAIN"/>
    <property type="match status" value="1"/>
</dbReference>
<dbReference type="SUPFAM" id="SSF47986">
    <property type="entry name" value="DEATH domain"/>
    <property type="match status" value="2"/>
</dbReference>
<protein>
    <recommendedName>
        <fullName evidence="2">Death domain-containing protein</fullName>
    </recommendedName>
</protein>
<dbReference type="AlphaFoldDB" id="A0A7M7T049"/>
<dbReference type="RefSeq" id="XP_030844026.1">
    <property type="nucleotide sequence ID" value="XM_030988166.1"/>
</dbReference>
<dbReference type="GeneID" id="105438436"/>
<evidence type="ECO:0000256" key="1">
    <source>
        <dbReference type="SAM" id="MobiDB-lite"/>
    </source>
</evidence>
<dbReference type="EnsemblMetazoa" id="XM_030988166">
    <property type="protein sequence ID" value="XP_030844026"/>
    <property type="gene ID" value="LOC105438436"/>
</dbReference>
<dbReference type="InParanoid" id="A0A7M7T049"/>
<keyword evidence="4" id="KW-1185">Reference proteome</keyword>
<evidence type="ECO:0000259" key="2">
    <source>
        <dbReference type="PROSITE" id="PS50017"/>
    </source>
</evidence>
<sequence length="481" mass="55159">MTLLRDPPSVDIQDDESVACYGIRCDPPNMIFRRPVKIRIPHSTIAINPDQVKPDIVCHVWDGVNDLPRTSRMSSSISPYKPPHCRLYERYLELYIGHCADWWVLIPLEQKVTRHQLMCSPYIPETVERGKEIEVHLHVHADIPGMDAEVSHEEKQQSYRKAHPSVPFSVIHTSGDVKVVRDSYERKMAETKLLSLKEIHNRMRHNVVFNVPPSEDVTPYDVVTFTLTQSGNQEKSRSMMAFVIRYEDQIKSPEFTSVIREIEGASGNDLPDKDVQKIAEKLSIDDFYDLGVALGFQIQQLDAIEYKRLKDRQEAIFDILVSWKQRQPPHQNVKEVLLSLLKSAETEAEKTNMTDITPTGEISDQALLNLARLIKWTDFMDIGTKLGFSRNKLENIKHKTLHNRKDANIQMLCMWKAFQKFVPKANETLKCIWKSVSLASTVDTTDESLRMISSATPEERAKPSEPIEPEDMDIITSVTGR</sequence>
<reference evidence="3" key="2">
    <citation type="submission" date="2021-01" db="UniProtKB">
        <authorList>
            <consortium name="EnsemblMetazoa"/>
        </authorList>
    </citation>
    <scope>IDENTIFICATION</scope>
</reference>
<feature type="domain" description="Death" evidence="2">
    <location>
        <begin position="272"/>
        <end position="345"/>
    </location>
</feature>
<dbReference type="PANTHER" id="PTHR12582">
    <property type="entry name" value="NETRIN RECEPTOR UNC5"/>
    <property type="match status" value="1"/>
</dbReference>
<dbReference type="GO" id="GO:0005042">
    <property type="term" value="F:netrin receptor activity"/>
    <property type="evidence" value="ECO:0007669"/>
    <property type="project" value="InterPro"/>
</dbReference>
<dbReference type="InterPro" id="IPR000488">
    <property type="entry name" value="Death_dom"/>
</dbReference>
<proteinExistence type="predicted"/>
<dbReference type="KEGG" id="spu:105438436"/>
<accession>A0A7M7T049</accession>
<organism evidence="3 4">
    <name type="scientific">Strongylocentrotus purpuratus</name>
    <name type="common">Purple sea urchin</name>
    <dbReference type="NCBI Taxonomy" id="7668"/>
    <lineage>
        <taxon>Eukaryota</taxon>
        <taxon>Metazoa</taxon>
        <taxon>Echinodermata</taxon>
        <taxon>Eleutherozoa</taxon>
        <taxon>Echinozoa</taxon>
        <taxon>Echinoidea</taxon>
        <taxon>Euechinoidea</taxon>
        <taxon>Echinacea</taxon>
        <taxon>Camarodonta</taxon>
        <taxon>Echinidea</taxon>
        <taxon>Strongylocentrotidae</taxon>
        <taxon>Strongylocentrotus</taxon>
    </lineage>
</organism>
<evidence type="ECO:0000313" key="4">
    <source>
        <dbReference type="Proteomes" id="UP000007110"/>
    </source>
</evidence>
<name>A0A7M7T049_STRPU</name>
<dbReference type="Gene3D" id="2.60.220.30">
    <property type="match status" value="1"/>
</dbReference>
<dbReference type="PANTHER" id="PTHR12582:SF41">
    <property type="entry name" value="UNC5C-LIKE PROTEIN"/>
    <property type="match status" value="1"/>
</dbReference>
<dbReference type="InterPro" id="IPR037936">
    <property type="entry name" value="UNC5A-D"/>
</dbReference>
<reference evidence="4" key="1">
    <citation type="submission" date="2015-02" db="EMBL/GenBank/DDBJ databases">
        <title>Genome sequencing for Strongylocentrotus purpuratus.</title>
        <authorList>
            <person name="Murali S."/>
            <person name="Liu Y."/>
            <person name="Vee V."/>
            <person name="English A."/>
            <person name="Wang M."/>
            <person name="Skinner E."/>
            <person name="Han Y."/>
            <person name="Muzny D.M."/>
            <person name="Worley K.C."/>
            <person name="Gibbs R.A."/>
        </authorList>
    </citation>
    <scope>NUCLEOTIDE SEQUENCE</scope>
</reference>
<feature type="region of interest" description="Disordered" evidence="1">
    <location>
        <begin position="455"/>
        <end position="481"/>
    </location>
</feature>
<evidence type="ECO:0000313" key="3">
    <source>
        <dbReference type="EnsemblMetazoa" id="XP_030844026"/>
    </source>
</evidence>
<dbReference type="CDD" id="cd01670">
    <property type="entry name" value="Death"/>
    <property type="match status" value="1"/>
</dbReference>
<dbReference type="InterPro" id="IPR011029">
    <property type="entry name" value="DEATH-like_dom_sf"/>
</dbReference>
<dbReference type="Pfam" id="PF00531">
    <property type="entry name" value="Death"/>
    <property type="match status" value="1"/>
</dbReference>
<dbReference type="GO" id="GO:0016020">
    <property type="term" value="C:membrane"/>
    <property type="evidence" value="ECO:0007669"/>
    <property type="project" value="InterPro"/>
</dbReference>
<dbReference type="Proteomes" id="UP000007110">
    <property type="component" value="Unassembled WGS sequence"/>
</dbReference>